<feature type="region of interest" description="Disordered" evidence="1">
    <location>
        <begin position="285"/>
        <end position="306"/>
    </location>
</feature>
<dbReference type="GeneID" id="91090467"/>
<evidence type="ECO:0000313" key="3">
    <source>
        <dbReference type="Proteomes" id="UP000094043"/>
    </source>
</evidence>
<reference evidence="2" key="3">
    <citation type="submission" date="2024-01" db="EMBL/GenBank/DDBJ databases">
        <authorList>
            <person name="Coelho M.A."/>
            <person name="David-Palma M."/>
            <person name="Shea T."/>
            <person name="Sun S."/>
            <person name="Cuomo C.A."/>
            <person name="Heitman J."/>
        </authorList>
    </citation>
    <scope>NUCLEOTIDE SEQUENCE</scope>
    <source>
        <strain evidence="2">CBS 7841</strain>
    </source>
</reference>
<proteinExistence type="predicted"/>
<organism evidence="2 3">
    <name type="scientific">Cryptococcus depauperatus CBS 7841</name>
    <dbReference type="NCBI Taxonomy" id="1295531"/>
    <lineage>
        <taxon>Eukaryota</taxon>
        <taxon>Fungi</taxon>
        <taxon>Dikarya</taxon>
        <taxon>Basidiomycota</taxon>
        <taxon>Agaricomycotina</taxon>
        <taxon>Tremellomycetes</taxon>
        <taxon>Tremellales</taxon>
        <taxon>Cryptococcaceae</taxon>
        <taxon>Cryptococcus</taxon>
    </lineage>
</organism>
<feature type="compositionally biased region" description="Basic and acidic residues" evidence="1">
    <location>
        <begin position="494"/>
        <end position="505"/>
    </location>
</feature>
<feature type="compositionally biased region" description="Polar residues" evidence="1">
    <location>
        <begin position="19"/>
        <end position="36"/>
    </location>
</feature>
<keyword evidence="3" id="KW-1185">Reference proteome</keyword>
<accession>A0AAJ8JYT6</accession>
<evidence type="ECO:0000256" key="1">
    <source>
        <dbReference type="SAM" id="MobiDB-lite"/>
    </source>
</evidence>
<dbReference type="Proteomes" id="UP000094043">
    <property type="component" value="Chromosome 8"/>
</dbReference>
<feature type="region of interest" description="Disordered" evidence="1">
    <location>
        <begin position="468"/>
        <end position="505"/>
    </location>
</feature>
<sequence length="505" mass="55878">MPLSSRRPELHTISIPTLEDSNSTEQVHTPVSSTSIPIHEGPLFMTPSTSNLDTSLDMVLGTKRPFDIEKNDACQEEEWTDNEDGLLQGYLVHPPYPLDVKYVPFTLPPPAALDEITTQVFQNRSRNRSPTSPTKRAWKHSWKATRQRLFQIARAESLAAVGGHRRRKSDSVVPAPGQLEKKGQHSGPRLNKHLNDSMDSLFGDEQPGRFSETLRLSTALQETALGGNKGMNITAPTLSPLLENYLCESQPKPPSLITKYSQQFYPVNLLQRGRSIPLTNFEHGATSHTNDTMENDSATTISPQSCESDIRRSFSVPLPNSRLLSLLSVPSKASDYHTALYIPPKLDINCVLEPECYDFTPITPPIPPYKEDLSSESSPSTAFASLSISTIPTSTPSSPVQPNSDTCKPSLQHFHRPLSSSRSFSGESPIYNSYRFSSVSYPRENKRQRAGPQYEMPGDVMALGSGSMTIRPGFQGRPTLESTGQNAVRGNFIENKRDKLCSPPN</sequence>
<evidence type="ECO:0000313" key="2">
    <source>
        <dbReference type="EMBL" id="WVN91013.1"/>
    </source>
</evidence>
<protein>
    <submittedName>
        <fullName evidence="2">Uncharacterized protein</fullName>
    </submittedName>
</protein>
<reference evidence="2" key="1">
    <citation type="submission" date="2016-06" db="EMBL/GenBank/DDBJ databases">
        <authorList>
            <person name="Cuomo C."/>
            <person name="Litvintseva A."/>
            <person name="Heitman J."/>
            <person name="Chen Y."/>
            <person name="Sun S."/>
            <person name="Springer D."/>
            <person name="Dromer F."/>
            <person name="Young S."/>
            <person name="Zeng Q."/>
            <person name="Chapman S."/>
            <person name="Gujja S."/>
            <person name="Saif S."/>
            <person name="Birren B."/>
        </authorList>
    </citation>
    <scope>NUCLEOTIDE SEQUENCE</scope>
    <source>
        <strain evidence="2">CBS 7841</strain>
    </source>
</reference>
<gene>
    <name evidence="2" type="ORF">L203_106259</name>
</gene>
<dbReference type="RefSeq" id="XP_066071713.1">
    <property type="nucleotide sequence ID" value="XM_066215616.1"/>
</dbReference>
<dbReference type="EMBL" id="CP143791">
    <property type="protein sequence ID" value="WVN91013.1"/>
    <property type="molecule type" value="Genomic_DNA"/>
</dbReference>
<dbReference type="KEGG" id="cdep:91090467"/>
<feature type="region of interest" description="Disordered" evidence="1">
    <location>
        <begin position="1"/>
        <end position="41"/>
    </location>
</feature>
<reference evidence="2" key="2">
    <citation type="journal article" date="2022" name="Elife">
        <title>Obligate sexual reproduction of a homothallic fungus closely related to the Cryptococcus pathogenic species complex.</title>
        <authorList>
            <person name="Passer A.R."/>
            <person name="Clancey S.A."/>
            <person name="Shea T."/>
            <person name="David-Palma M."/>
            <person name="Averette A.F."/>
            <person name="Boekhout T."/>
            <person name="Porcel B.M."/>
            <person name="Nowrousian M."/>
            <person name="Cuomo C.A."/>
            <person name="Sun S."/>
            <person name="Heitman J."/>
            <person name="Coelho M.A."/>
        </authorList>
    </citation>
    <scope>NUCLEOTIDE SEQUENCE</scope>
    <source>
        <strain evidence="2">CBS 7841</strain>
    </source>
</reference>
<feature type="compositionally biased region" description="Polar residues" evidence="1">
    <location>
        <begin position="286"/>
        <end position="306"/>
    </location>
</feature>
<dbReference type="AlphaFoldDB" id="A0AAJ8JYT6"/>
<name>A0AAJ8JYT6_9TREE</name>
<feature type="region of interest" description="Disordered" evidence="1">
    <location>
        <begin position="161"/>
        <end position="190"/>
    </location>
</feature>
<feature type="compositionally biased region" description="Basic and acidic residues" evidence="1">
    <location>
        <begin position="1"/>
        <end position="10"/>
    </location>
</feature>